<comment type="similarity">
    <text evidence="2">Belongs to the flavin monoamine oxidase family.</text>
</comment>
<dbReference type="Proteomes" id="UP000672657">
    <property type="component" value="Unassembled WGS sequence"/>
</dbReference>
<protein>
    <submittedName>
        <fullName evidence="6">Flavin-containing monoamine oxidase AofH</fullName>
        <ecNumber evidence="6">1.4.3.-</ecNumber>
    </submittedName>
</protein>
<organism evidence="6 7">
    <name type="scientific">Cupriavidus numazuensis</name>
    <dbReference type="NCBI Taxonomy" id="221992"/>
    <lineage>
        <taxon>Bacteria</taxon>
        <taxon>Pseudomonadati</taxon>
        <taxon>Pseudomonadota</taxon>
        <taxon>Betaproteobacteria</taxon>
        <taxon>Burkholderiales</taxon>
        <taxon>Burkholderiaceae</taxon>
        <taxon>Cupriavidus</taxon>
    </lineage>
</organism>
<dbReference type="PROSITE" id="PS51318">
    <property type="entry name" value="TAT"/>
    <property type="match status" value="1"/>
</dbReference>
<comment type="caution">
    <text evidence="6">The sequence shown here is derived from an EMBL/GenBank/DDBJ whole genome shotgun (WGS) entry which is preliminary data.</text>
</comment>
<dbReference type="EMBL" id="CAJPVI010000024">
    <property type="protein sequence ID" value="CAG2151383.1"/>
    <property type="molecule type" value="Genomic_DNA"/>
</dbReference>
<feature type="domain" description="Amine oxidase" evidence="5">
    <location>
        <begin position="81"/>
        <end position="503"/>
    </location>
</feature>
<reference evidence="6 7" key="1">
    <citation type="submission" date="2021-03" db="EMBL/GenBank/DDBJ databases">
        <authorList>
            <person name="Peeters C."/>
        </authorList>
    </citation>
    <scope>NUCLEOTIDE SEQUENCE [LARGE SCALE GENOMIC DNA]</scope>
    <source>
        <strain evidence="6 7">LMG 26411</strain>
    </source>
</reference>
<proteinExistence type="inferred from homology"/>
<evidence type="ECO:0000256" key="4">
    <source>
        <dbReference type="SAM" id="MobiDB-lite"/>
    </source>
</evidence>
<dbReference type="InterPro" id="IPR050703">
    <property type="entry name" value="Flavin_MAO"/>
</dbReference>
<dbReference type="PRINTS" id="PR00757">
    <property type="entry name" value="AMINEOXDASEF"/>
</dbReference>
<evidence type="ECO:0000256" key="3">
    <source>
        <dbReference type="ARBA" id="ARBA00023002"/>
    </source>
</evidence>
<accession>A0ABN7Q443</accession>
<dbReference type="PANTHER" id="PTHR43563:SF1">
    <property type="entry name" value="AMINE OXIDASE [FLAVIN-CONTAINING] B"/>
    <property type="match status" value="1"/>
</dbReference>
<evidence type="ECO:0000256" key="1">
    <source>
        <dbReference type="ARBA" id="ARBA00001974"/>
    </source>
</evidence>
<dbReference type="SUPFAM" id="SSF51905">
    <property type="entry name" value="FAD/NAD(P)-binding domain"/>
    <property type="match status" value="1"/>
</dbReference>
<keyword evidence="3 6" id="KW-0560">Oxidoreductase</keyword>
<dbReference type="GO" id="GO:0016491">
    <property type="term" value="F:oxidoreductase activity"/>
    <property type="evidence" value="ECO:0007669"/>
    <property type="project" value="UniProtKB-KW"/>
</dbReference>
<gene>
    <name evidence="6" type="primary">aofH_2</name>
    <name evidence="6" type="ORF">LMG26411_03936</name>
</gene>
<feature type="region of interest" description="Disordered" evidence="4">
    <location>
        <begin position="1"/>
        <end position="25"/>
    </location>
</feature>
<keyword evidence="7" id="KW-1185">Reference proteome</keyword>
<dbReference type="InterPro" id="IPR036188">
    <property type="entry name" value="FAD/NAD-bd_sf"/>
</dbReference>
<dbReference type="EC" id="1.4.3.-" evidence="6"/>
<dbReference type="InterPro" id="IPR002937">
    <property type="entry name" value="Amino_oxidase"/>
</dbReference>
<dbReference type="RefSeq" id="WP_211954940.1">
    <property type="nucleotide sequence ID" value="NZ_CAJPVI010000024.1"/>
</dbReference>
<evidence type="ECO:0000313" key="6">
    <source>
        <dbReference type="EMBL" id="CAG2151383.1"/>
    </source>
</evidence>
<dbReference type="Pfam" id="PF01593">
    <property type="entry name" value="Amino_oxidase"/>
    <property type="match status" value="1"/>
</dbReference>
<name>A0ABN7Q443_9BURK</name>
<sequence>MFKRIKRPPDAIEAGSPRKPLPESGAVAITRRQILGIAAAAGAASLAVAATPRSAAAAQRPAGPAGADRDVLDVAIIGAGLAGLTAARDLKRAGCQSFVVLEARNRVGGRTYNHDLGNKVVSEAGGQWIGPGQTAIADLARELGVETFGTYYAGKTVFLAGDIRVTQDLEGGVGAQGLVAAKLSEMARGVPSGAPWKAAKAAELDKLSLGDWLARQGLSNEEKFSFSMAATLSLGAPPAQIGLLHYLSVINSADSSYDRLEKIKDGAQETRFVGGSQILSTRMAHELGDKVRLSSPVRRIVGWDRDIVELHTDQGVVRARHVIAALNPALCQQVVFDPPLPAGRAQLHRAWPAHAPMRKTAHVYARPFWREKGFSGQVVPLDGPLIWSVDNSPPDGSVGVISAFVKPGYLPADPKAAEPIVSAIYAKAFGDQALKPTQYHDLDWGKVDPWSMSCINPMPAGFWTKLGQHLHPPLGRMIWSGTETADIWAGAMDGAVRSGHRAALQALGALHSPVTEA</sequence>
<dbReference type="Gene3D" id="1.10.405.10">
    <property type="entry name" value="Guanine Nucleotide Dissociation Inhibitor, domain 1"/>
    <property type="match status" value="1"/>
</dbReference>
<evidence type="ECO:0000256" key="2">
    <source>
        <dbReference type="ARBA" id="ARBA00005995"/>
    </source>
</evidence>
<dbReference type="InterPro" id="IPR001613">
    <property type="entry name" value="Flavin_amine_oxidase"/>
</dbReference>
<comment type="cofactor">
    <cofactor evidence="1">
        <name>FAD</name>
        <dbReference type="ChEBI" id="CHEBI:57692"/>
    </cofactor>
</comment>
<dbReference type="Gene3D" id="3.50.50.60">
    <property type="entry name" value="FAD/NAD(P)-binding domain"/>
    <property type="match status" value="1"/>
</dbReference>
<dbReference type="PANTHER" id="PTHR43563">
    <property type="entry name" value="AMINE OXIDASE"/>
    <property type="match status" value="1"/>
</dbReference>
<dbReference type="SUPFAM" id="SSF54373">
    <property type="entry name" value="FAD-linked reductases, C-terminal domain"/>
    <property type="match status" value="1"/>
</dbReference>
<evidence type="ECO:0000313" key="7">
    <source>
        <dbReference type="Proteomes" id="UP000672657"/>
    </source>
</evidence>
<evidence type="ECO:0000259" key="5">
    <source>
        <dbReference type="Pfam" id="PF01593"/>
    </source>
</evidence>
<dbReference type="Gene3D" id="3.90.660.10">
    <property type="match status" value="1"/>
</dbReference>
<dbReference type="InterPro" id="IPR006311">
    <property type="entry name" value="TAT_signal"/>
</dbReference>